<evidence type="ECO:0000256" key="1">
    <source>
        <dbReference type="SAM" id="Phobius"/>
    </source>
</evidence>
<gene>
    <name evidence="2" type="ORF">LDX50_10140</name>
    <name evidence="3" type="ORF">LDX50_16110</name>
    <name evidence="4" type="ORF">LDX50_21830</name>
</gene>
<dbReference type="EMBL" id="JAIXNE010000002">
    <property type="protein sequence ID" value="MCA6075230.1"/>
    <property type="molecule type" value="Genomic_DNA"/>
</dbReference>
<sequence>MDKDMGFKNIRNFHEKVNNIFHLTLALPLLPMGYIFLESNHDDFEPPLGENQLLVIASIISALLVTAFAYTHYQGNLEKVREEDGLAAQFRALYSQYQKLYLGNLAASLLLVVGYYLTGSDYVIGTYVLHLFTLSLIRPYYDRYSRDLKLSKEDALAVRKMTLAFEEDL</sequence>
<keyword evidence="1" id="KW-0812">Transmembrane</keyword>
<feature type="transmembrane region" description="Helical" evidence="1">
    <location>
        <begin position="100"/>
        <end position="118"/>
    </location>
</feature>
<evidence type="ECO:0000313" key="3">
    <source>
        <dbReference type="EMBL" id="MCA6076407.1"/>
    </source>
</evidence>
<evidence type="ECO:0000313" key="2">
    <source>
        <dbReference type="EMBL" id="MCA6075230.1"/>
    </source>
</evidence>
<dbReference type="EMBL" id="JAIXNE010000004">
    <property type="protein sequence ID" value="MCA6077535.1"/>
    <property type="molecule type" value="Genomic_DNA"/>
</dbReference>
<accession>A0A9X1KWY0</accession>
<keyword evidence="1" id="KW-1133">Transmembrane helix</keyword>
<dbReference type="RefSeq" id="WP_225698334.1">
    <property type="nucleotide sequence ID" value="NZ_JAIXNE010000002.1"/>
</dbReference>
<proteinExistence type="predicted"/>
<dbReference type="AlphaFoldDB" id="A0A9X1KWY0"/>
<feature type="transmembrane region" description="Helical" evidence="1">
    <location>
        <begin position="124"/>
        <end position="141"/>
    </location>
</feature>
<dbReference type="Proteomes" id="UP001139409">
    <property type="component" value="Unassembled WGS sequence"/>
</dbReference>
<protein>
    <submittedName>
        <fullName evidence="2">Uncharacterized protein</fullName>
    </submittedName>
</protein>
<evidence type="ECO:0000313" key="5">
    <source>
        <dbReference type="Proteomes" id="UP001139409"/>
    </source>
</evidence>
<name>A0A9X1KWY0_9BACT</name>
<evidence type="ECO:0000313" key="4">
    <source>
        <dbReference type="EMBL" id="MCA6077535.1"/>
    </source>
</evidence>
<feature type="transmembrane region" description="Helical" evidence="1">
    <location>
        <begin position="52"/>
        <end position="71"/>
    </location>
</feature>
<keyword evidence="5" id="KW-1185">Reference proteome</keyword>
<comment type="caution">
    <text evidence="2">The sequence shown here is derived from an EMBL/GenBank/DDBJ whole genome shotgun (WGS) entry which is preliminary data.</text>
</comment>
<feature type="transmembrane region" description="Helical" evidence="1">
    <location>
        <begin position="20"/>
        <end position="37"/>
    </location>
</feature>
<organism evidence="2 5">
    <name type="scientific">Fulvivirga sedimenti</name>
    <dbReference type="NCBI Taxonomy" id="2879465"/>
    <lineage>
        <taxon>Bacteria</taxon>
        <taxon>Pseudomonadati</taxon>
        <taxon>Bacteroidota</taxon>
        <taxon>Cytophagia</taxon>
        <taxon>Cytophagales</taxon>
        <taxon>Fulvivirgaceae</taxon>
        <taxon>Fulvivirga</taxon>
    </lineage>
</organism>
<dbReference type="EMBL" id="JAIXNE010000003">
    <property type="protein sequence ID" value="MCA6076407.1"/>
    <property type="molecule type" value="Genomic_DNA"/>
</dbReference>
<keyword evidence="1" id="KW-0472">Membrane</keyword>
<reference evidence="2" key="1">
    <citation type="submission" date="2021-09" db="EMBL/GenBank/DDBJ databases">
        <title>Fulvivirga sp. isolated from coastal sediment.</title>
        <authorList>
            <person name="Yu H."/>
        </authorList>
    </citation>
    <scope>NUCLEOTIDE SEQUENCE</scope>
    <source>
        <strain evidence="2">1062</strain>
    </source>
</reference>